<evidence type="ECO:0000313" key="2">
    <source>
        <dbReference type="Proteomes" id="UP001482620"/>
    </source>
</evidence>
<name>A0ABV0UPM6_9TELE</name>
<gene>
    <name evidence="1" type="ORF">ILYODFUR_005424</name>
</gene>
<sequence length="120" mass="13341">MDPKVLYPTISHPHSHTLEVVECIIATAALGQTGCHFICTTGSSDHHQQAMRVKCLAHGQTTLMDRVFEGIRTGNQPVTKQMDSLSPYLCITDNCISMRLFFNEKIHKINQCLCPTPSSL</sequence>
<evidence type="ECO:0000313" key="1">
    <source>
        <dbReference type="EMBL" id="MEQ2247066.1"/>
    </source>
</evidence>
<organism evidence="1 2">
    <name type="scientific">Ilyodon furcidens</name>
    <name type="common">goldbreast splitfin</name>
    <dbReference type="NCBI Taxonomy" id="33524"/>
    <lineage>
        <taxon>Eukaryota</taxon>
        <taxon>Metazoa</taxon>
        <taxon>Chordata</taxon>
        <taxon>Craniata</taxon>
        <taxon>Vertebrata</taxon>
        <taxon>Euteleostomi</taxon>
        <taxon>Actinopterygii</taxon>
        <taxon>Neopterygii</taxon>
        <taxon>Teleostei</taxon>
        <taxon>Neoteleostei</taxon>
        <taxon>Acanthomorphata</taxon>
        <taxon>Ovalentaria</taxon>
        <taxon>Atherinomorphae</taxon>
        <taxon>Cyprinodontiformes</taxon>
        <taxon>Goodeidae</taxon>
        <taxon>Ilyodon</taxon>
    </lineage>
</organism>
<comment type="caution">
    <text evidence="1">The sequence shown here is derived from an EMBL/GenBank/DDBJ whole genome shotgun (WGS) entry which is preliminary data.</text>
</comment>
<keyword evidence="2" id="KW-1185">Reference proteome</keyword>
<reference evidence="1 2" key="1">
    <citation type="submission" date="2021-06" db="EMBL/GenBank/DDBJ databases">
        <authorList>
            <person name="Palmer J.M."/>
        </authorList>
    </citation>
    <scope>NUCLEOTIDE SEQUENCE [LARGE SCALE GENOMIC DNA]</scope>
    <source>
        <strain evidence="2">if_2019</strain>
        <tissue evidence="1">Muscle</tissue>
    </source>
</reference>
<accession>A0ABV0UPM6</accession>
<dbReference type="Proteomes" id="UP001482620">
    <property type="component" value="Unassembled WGS sequence"/>
</dbReference>
<protein>
    <submittedName>
        <fullName evidence="1">Uncharacterized protein</fullName>
    </submittedName>
</protein>
<proteinExistence type="predicted"/>
<dbReference type="EMBL" id="JAHRIQ010081412">
    <property type="protein sequence ID" value="MEQ2247066.1"/>
    <property type="molecule type" value="Genomic_DNA"/>
</dbReference>